<dbReference type="Proteomes" id="UP000247569">
    <property type="component" value="Unassembled WGS sequence"/>
</dbReference>
<keyword evidence="7" id="KW-0482">Metalloprotease</keyword>
<evidence type="ECO:0000256" key="3">
    <source>
        <dbReference type="ARBA" id="ARBA00022670"/>
    </source>
</evidence>
<dbReference type="InterPro" id="IPR024079">
    <property type="entry name" value="MetalloPept_cat_dom_sf"/>
</dbReference>
<evidence type="ECO:0000259" key="8">
    <source>
        <dbReference type="Pfam" id="PF01431"/>
    </source>
</evidence>
<accession>A0A318K5C1</accession>
<dbReference type="InterPro" id="IPR018497">
    <property type="entry name" value="Peptidase_M13_C"/>
</dbReference>
<keyword evidence="6" id="KW-0862">Zinc</keyword>
<keyword evidence="11" id="KW-1185">Reference proteome</keyword>
<dbReference type="GO" id="GO:0005886">
    <property type="term" value="C:plasma membrane"/>
    <property type="evidence" value="ECO:0007669"/>
    <property type="project" value="TreeGrafter"/>
</dbReference>
<dbReference type="PROSITE" id="PS51257">
    <property type="entry name" value="PROKAR_LIPOPROTEIN"/>
    <property type="match status" value="1"/>
</dbReference>
<dbReference type="SUPFAM" id="SSF55486">
    <property type="entry name" value="Metalloproteases ('zincins'), catalytic domain"/>
    <property type="match status" value="1"/>
</dbReference>
<evidence type="ECO:0000256" key="4">
    <source>
        <dbReference type="ARBA" id="ARBA00022723"/>
    </source>
</evidence>
<dbReference type="PANTHER" id="PTHR11733:SF167">
    <property type="entry name" value="FI17812P1-RELATED"/>
    <property type="match status" value="1"/>
</dbReference>
<reference evidence="10 11" key="1">
    <citation type="submission" date="2018-05" db="EMBL/GenBank/DDBJ databases">
        <title>Genomic Encyclopedia of Type Strains, Phase IV (KMG-IV): sequencing the most valuable type-strain genomes for metagenomic binning, comparative biology and taxonomic classification.</title>
        <authorList>
            <person name="Goeker M."/>
        </authorList>
    </citation>
    <scope>NUCLEOTIDE SEQUENCE [LARGE SCALE GENOMIC DNA]</scope>
    <source>
        <strain evidence="10 11">DSM 44704</strain>
    </source>
</reference>
<protein>
    <submittedName>
        <fullName evidence="10">Putative endopeptidase</fullName>
    </submittedName>
</protein>
<evidence type="ECO:0000256" key="5">
    <source>
        <dbReference type="ARBA" id="ARBA00022801"/>
    </source>
</evidence>
<keyword evidence="5" id="KW-0378">Hydrolase</keyword>
<dbReference type="Pfam" id="PF05649">
    <property type="entry name" value="Peptidase_M13_N"/>
    <property type="match status" value="1"/>
</dbReference>
<comment type="caution">
    <text evidence="10">The sequence shown here is derived from an EMBL/GenBank/DDBJ whole genome shotgun (WGS) entry which is preliminary data.</text>
</comment>
<dbReference type="OrthoDB" id="9775677at2"/>
<dbReference type="InterPro" id="IPR042089">
    <property type="entry name" value="Peptidase_M13_dom_2"/>
</dbReference>
<dbReference type="AlphaFoldDB" id="A0A318K5C1"/>
<feature type="domain" description="Peptidase M13 N-terminal" evidence="9">
    <location>
        <begin position="53"/>
        <end position="434"/>
    </location>
</feature>
<name>A0A318K5C1_9NOCA</name>
<dbReference type="Gene3D" id="3.40.390.10">
    <property type="entry name" value="Collagenase (Catalytic Domain)"/>
    <property type="match status" value="1"/>
</dbReference>
<evidence type="ECO:0000256" key="1">
    <source>
        <dbReference type="ARBA" id="ARBA00001947"/>
    </source>
</evidence>
<dbReference type="GO" id="GO:0004222">
    <property type="term" value="F:metalloendopeptidase activity"/>
    <property type="evidence" value="ECO:0007669"/>
    <property type="project" value="InterPro"/>
</dbReference>
<dbReference type="InterPro" id="IPR008753">
    <property type="entry name" value="Peptidase_M13_N"/>
</dbReference>
<dbReference type="PRINTS" id="PR00786">
    <property type="entry name" value="NEPRILYSIN"/>
</dbReference>
<proteinExistence type="inferred from homology"/>
<dbReference type="GO" id="GO:0016485">
    <property type="term" value="P:protein processing"/>
    <property type="evidence" value="ECO:0007669"/>
    <property type="project" value="TreeGrafter"/>
</dbReference>
<dbReference type="CDD" id="cd08662">
    <property type="entry name" value="M13"/>
    <property type="match status" value="1"/>
</dbReference>
<dbReference type="Gene3D" id="1.10.1380.10">
    <property type="entry name" value="Neutral endopeptidase , domain2"/>
    <property type="match status" value="1"/>
</dbReference>
<evidence type="ECO:0000259" key="9">
    <source>
        <dbReference type="Pfam" id="PF05649"/>
    </source>
</evidence>
<gene>
    <name evidence="10" type="ORF">DFR70_103389</name>
</gene>
<organism evidence="10 11">
    <name type="scientific">Nocardia tenerifensis</name>
    <dbReference type="NCBI Taxonomy" id="228006"/>
    <lineage>
        <taxon>Bacteria</taxon>
        <taxon>Bacillati</taxon>
        <taxon>Actinomycetota</taxon>
        <taxon>Actinomycetes</taxon>
        <taxon>Mycobacteriales</taxon>
        <taxon>Nocardiaceae</taxon>
        <taxon>Nocardia</taxon>
    </lineage>
</organism>
<comment type="cofactor">
    <cofactor evidence="1">
        <name>Zn(2+)</name>
        <dbReference type="ChEBI" id="CHEBI:29105"/>
    </cofactor>
</comment>
<feature type="domain" description="Peptidase M13 C-terminal" evidence="8">
    <location>
        <begin position="486"/>
        <end position="679"/>
    </location>
</feature>
<dbReference type="PROSITE" id="PS51885">
    <property type="entry name" value="NEPRILYSIN"/>
    <property type="match status" value="1"/>
</dbReference>
<comment type="similarity">
    <text evidence="2">Belongs to the peptidase M13 family.</text>
</comment>
<evidence type="ECO:0000256" key="6">
    <source>
        <dbReference type="ARBA" id="ARBA00022833"/>
    </source>
</evidence>
<keyword evidence="3" id="KW-0645">Protease</keyword>
<dbReference type="GO" id="GO:0046872">
    <property type="term" value="F:metal ion binding"/>
    <property type="evidence" value="ECO:0007669"/>
    <property type="project" value="UniProtKB-KW"/>
</dbReference>
<sequence>MSSRGIPRGLDRRAFLLAVATIPATLTLATGCYEGPHVGSGPDLRDADTMIRPQDDLYRHTNGKWLRDYQLPPDKTAYGTGFEVTDRVQDQLRTIIEAIHDPAPGSDEQRIRDFYDACLDESAADRLGIAPIADLLQRIDGAVTKGDLARVMGSIALELPHNNALAACSLFAMVVFPDGKDSATYRPQLGQAGLRFKASFFQSPAMADQRTAYRGFLERIARTAGFTEPAGMAGRVFELEHRIAAAHWDEVRNRDASATYNPRRWHELLDMAPGFEWDAWLGAYSDKPALFDTIVLAQPSYVVAAARLWSEVDIAEWREYLRLGVVREFAAQLGREFSDASFEFFERTRGGQAQRLPIEKAAMDSVTTYLDQMLGKLYVAQHFPPESKASADELVANILAAYRESFEQSGWMSQATRDAALAKLEKLTVKTGYPDTWRDYTELTIVKGQRIANIRATMRHEWKRMFGKLGTPVDRYEWNMAPQEVNASYDWNNNAILIPAGILQPPYFDPDAEPAVNFGGIGATIGHEIGHGFDDQGSRFDGEGNLRDWWTPADRSAFDQRTRALIAQYDSLVPSGLAPENHVDGALTVGENLADLRGLTMALAAFRRAEGNENPDYAPVFLAYARARRAKLRPEQQIRQLAADPHAPNEFRCNQVVRNIDEFHAAFDVEEDDKMFLPADMRVRL</sequence>
<evidence type="ECO:0000256" key="2">
    <source>
        <dbReference type="ARBA" id="ARBA00007357"/>
    </source>
</evidence>
<evidence type="ECO:0000313" key="10">
    <source>
        <dbReference type="EMBL" id="PXX66640.1"/>
    </source>
</evidence>
<evidence type="ECO:0000256" key="7">
    <source>
        <dbReference type="ARBA" id="ARBA00023049"/>
    </source>
</evidence>
<evidence type="ECO:0000313" key="11">
    <source>
        <dbReference type="Proteomes" id="UP000247569"/>
    </source>
</evidence>
<dbReference type="EMBL" id="QJKF01000003">
    <property type="protein sequence ID" value="PXX66640.1"/>
    <property type="molecule type" value="Genomic_DNA"/>
</dbReference>
<dbReference type="PANTHER" id="PTHR11733">
    <property type="entry name" value="ZINC METALLOPROTEASE FAMILY M13 NEPRILYSIN-RELATED"/>
    <property type="match status" value="1"/>
</dbReference>
<dbReference type="InterPro" id="IPR000718">
    <property type="entry name" value="Peptidase_M13"/>
</dbReference>
<dbReference type="Pfam" id="PF01431">
    <property type="entry name" value="Peptidase_M13"/>
    <property type="match status" value="1"/>
</dbReference>
<keyword evidence="4" id="KW-0479">Metal-binding</keyword>